<gene>
    <name evidence="4" type="ORF">E6K78_02910</name>
</gene>
<evidence type="ECO:0000313" key="5">
    <source>
        <dbReference type="Proteomes" id="UP000316609"/>
    </source>
</evidence>
<dbReference type="AlphaFoldDB" id="A0A538TWE0"/>
<feature type="region of interest" description="Disordered" evidence="2">
    <location>
        <begin position="1"/>
        <end position="96"/>
    </location>
</feature>
<evidence type="ECO:0000256" key="1">
    <source>
        <dbReference type="SAM" id="Coils"/>
    </source>
</evidence>
<feature type="coiled-coil region" evidence="1">
    <location>
        <begin position="319"/>
        <end position="346"/>
    </location>
</feature>
<proteinExistence type="predicted"/>
<dbReference type="PANTHER" id="PTHR32309">
    <property type="entry name" value="TYROSINE-PROTEIN KINASE"/>
    <property type="match status" value="1"/>
</dbReference>
<name>A0A538TWE0_UNCEI</name>
<keyword evidence="3" id="KW-0812">Transmembrane</keyword>
<sequence>MVRRSGGRIHRQSRQVAGEGHPAGGSRRGAAEVPSGSLAAGGRAAHRPRQAARGEARHAQGRRHHHEHPDRGGDHDFPRPRSDQVTGAATGHQGSAFTQPRWGLIRRVALFALIAGLSATVISQILPRVYRAAVKILPSDTPVGLGLGDLLATSDLSALLGARGSGQNPALTYPEIIMSRPVLERTLDLMAPASPKHASRSVLAAIGIKGKMPADRYDRGVRKLRKLITVRPNPRSGIIDISVDTNDPELSAFVANGLVDNLNQFNLDVRESRSRAVRTFVEGRLHETAQTLAASEEALTQFRRSNMRVGNAPQLILEQERLQREVEAQSELYRLLQKQFEQARIEEQRDTPSFTVIEAAVPPMRRYKPSTILNAAGAAAAAAFLAVVMSLIEPKGTRLSSG</sequence>
<evidence type="ECO:0000313" key="4">
    <source>
        <dbReference type="EMBL" id="TMQ67942.1"/>
    </source>
</evidence>
<feature type="compositionally biased region" description="Basic residues" evidence="2">
    <location>
        <begin position="1"/>
        <end position="13"/>
    </location>
</feature>
<organism evidence="4 5">
    <name type="scientific">Eiseniibacteriota bacterium</name>
    <dbReference type="NCBI Taxonomy" id="2212470"/>
    <lineage>
        <taxon>Bacteria</taxon>
        <taxon>Candidatus Eiseniibacteriota</taxon>
    </lineage>
</organism>
<accession>A0A538TWE0</accession>
<feature type="compositionally biased region" description="Polar residues" evidence="2">
    <location>
        <begin position="83"/>
        <end position="96"/>
    </location>
</feature>
<feature type="transmembrane region" description="Helical" evidence="3">
    <location>
        <begin position="372"/>
        <end position="392"/>
    </location>
</feature>
<reference evidence="4 5" key="1">
    <citation type="journal article" date="2019" name="Nat. Microbiol.">
        <title>Mediterranean grassland soil C-N compound turnover is dependent on rainfall and depth, and is mediated by genomically divergent microorganisms.</title>
        <authorList>
            <person name="Diamond S."/>
            <person name="Andeer P.F."/>
            <person name="Li Z."/>
            <person name="Crits-Christoph A."/>
            <person name="Burstein D."/>
            <person name="Anantharaman K."/>
            <person name="Lane K.R."/>
            <person name="Thomas B.C."/>
            <person name="Pan C."/>
            <person name="Northen T.R."/>
            <person name="Banfield J.F."/>
        </authorList>
    </citation>
    <scope>NUCLEOTIDE SEQUENCE [LARGE SCALE GENOMIC DNA]</scope>
    <source>
        <strain evidence="4">WS_8</strain>
    </source>
</reference>
<evidence type="ECO:0000256" key="2">
    <source>
        <dbReference type="SAM" id="MobiDB-lite"/>
    </source>
</evidence>
<dbReference type="EMBL" id="VBOY01000021">
    <property type="protein sequence ID" value="TMQ67942.1"/>
    <property type="molecule type" value="Genomic_DNA"/>
</dbReference>
<keyword evidence="1" id="KW-0175">Coiled coil</keyword>
<keyword evidence="3" id="KW-0472">Membrane</keyword>
<keyword evidence="3" id="KW-1133">Transmembrane helix</keyword>
<dbReference type="PANTHER" id="PTHR32309:SF31">
    <property type="entry name" value="CAPSULAR EXOPOLYSACCHARIDE FAMILY"/>
    <property type="match status" value="1"/>
</dbReference>
<evidence type="ECO:0000256" key="3">
    <source>
        <dbReference type="SAM" id="Phobius"/>
    </source>
</evidence>
<feature type="transmembrane region" description="Helical" evidence="3">
    <location>
        <begin position="108"/>
        <end position="126"/>
    </location>
</feature>
<feature type="compositionally biased region" description="Basic and acidic residues" evidence="2">
    <location>
        <begin position="67"/>
        <end position="82"/>
    </location>
</feature>
<protein>
    <submittedName>
        <fullName evidence="4">Uncharacterized protein</fullName>
    </submittedName>
</protein>
<dbReference type="InterPro" id="IPR050445">
    <property type="entry name" value="Bact_polysacc_biosynth/exp"/>
</dbReference>
<comment type="caution">
    <text evidence="4">The sequence shown here is derived from an EMBL/GenBank/DDBJ whole genome shotgun (WGS) entry which is preliminary data.</text>
</comment>
<dbReference type="Proteomes" id="UP000316609">
    <property type="component" value="Unassembled WGS sequence"/>
</dbReference>